<sequence>MKTAQSPAYKPLPTIFQPSLAGFCADSTVPCLSQLLHCVAGPQTTLATVVKKPVSKAHIRSEMEKQISNFLREGGEVAEIASGISGRPSSYGPLKPDNAPFQEPKAERTYVPEVVAALEERKKAKSSSAKPKTNRRPRKKMIYDDFGEPLRWEWE</sequence>
<evidence type="ECO:0000313" key="3">
    <source>
        <dbReference type="EMBL" id="MCZ0866633.1"/>
    </source>
</evidence>
<dbReference type="Pfam" id="PF20661">
    <property type="entry name" value="SutA-RBD"/>
    <property type="match status" value="1"/>
</dbReference>
<organism evidence="3 4">
    <name type="scientific">Dasania phycosphaerae</name>
    <dbReference type="NCBI Taxonomy" id="2950436"/>
    <lineage>
        <taxon>Bacteria</taxon>
        <taxon>Pseudomonadati</taxon>
        <taxon>Pseudomonadota</taxon>
        <taxon>Gammaproteobacteria</taxon>
        <taxon>Cellvibrionales</taxon>
        <taxon>Spongiibacteraceae</taxon>
        <taxon>Dasania</taxon>
    </lineage>
</organism>
<protein>
    <recommendedName>
        <fullName evidence="2">Transcriptional regulator SutA RNAP-binding domain-containing protein</fullName>
    </recommendedName>
</protein>
<dbReference type="Proteomes" id="UP001069090">
    <property type="component" value="Unassembled WGS sequence"/>
</dbReference>
<feature type="region of interest" description="Disordered" evidence="1">
    <location>
        <begin position="84"/>
        <end position="106"/>
    </location>
</feature>
<evidence type="ECO:0000259" key="2">
    <source>
        <dbReference type="Pfam" id="PF20661"/>
    </source>
</evidence>
<gene>
    <name evidence="3" type="ORF">O0V09_15585</name>
</gene>
<dbReference type="RefSeq" id="WP_258332660.1">
    <property type="nucleotide sequence ID" value="NZ_JAPTGG010000014.1"/>
</dbReference>
<keyword evidence="4" id="KW-1185">Reference proteome</keyword>
<evidence type="ECO:0000256" key="1">
    <source>
        <dbReference type="SAM" id="MobiDB-lite"/>
    </source>
</evidence>
<dbReference type="EMBL" id="JAPTGG010000014">
    <property type="protein sequence ID" value="MCZ0866633.1"/>
    <property type="molecule type" value="Genomic_DNA"/>
</dbReference>
<dbReference type="InterPro" id="IPR049191">
    <property type="entry name" value="SutA_RBD"/>
</dbReference>
<feature type="domain" description="Transcriptional regulator SutA RNAP-binding" evidence="2">
    <location>
        <begin position="55"/>
        <end position="88"/>
    </location>
</feature>
<reference evidence="3 4" key="1">
    <citation type="submission" date="2022-12" db="EMBL/GenBank/DDBJ databases">
        <title>Dasania phycosphaerae sp. nov., isolated from particulate material of the south coast of Korea.</title>
        <authorList>
            <person name="Jiang Y."/>
        </authorList>
    </citation>
    <scope>NUCLEOTIDE SEQUENCE [LARGE SCALE GENOMIC DNA]</scope>
    <source>
        <strain evidence="3 4">GY-19</strain>
    </source>
</reference>
<proteinExistence type="predicted"/>
<evidence type="ECO:0000313" key="4">
    <source>
        <dbReference type="Proteomes" id="UP001069090"/>
    </source>
</evidence>
<feature type="region of interest" description="Disordered" evidence="1">
    <location>
        <begin position="120"/>
        <end position="141"/>
    </location>
</feature>
<dbReference type="AlphaFoldDB" id="A0A9J6RQR1"/>
<accession>A0A9J6RQR1</accession>
<name>A0A9J6RQR1_9GAMM</name>
<comment type="caution">
    <text evidence="3">The sequence shown here is derived from an EMBL/GenBank/DDBJ whole genome shotgun (WGS) entry which is preliminary data.</text>
</comment>